<dbReference type="AlphaFoldDB" id="A0A1T4YPS8"/>
<keyword evidence="1" id="KW-0472">Membrane</keyword>
<feature type="transmembrane region" description="Helical" evidence="1">
    <location>
        <begin position="16"/>
        <end position="38"/>
    </location>
</feature>
<gene>
    <name evidence="3" type="ORF">SAMN06295964_0326</name>
</gene>
<feature type="domain" description="TadE-like" evidence="2">
    <location>
        <begin position="10"/>
        <end position="52"/>
    </location>
</feature>
<dbReference type="Proteomes" id="UP000191040">
    <property type="component" value="Chromosome I"/>
</dbReference>
<dbReference type="STRING" id="1736691.SAMN06295964_0326"/>
<dbReference type="Pfam" id="PF07811">
    <property type="entry name" value="TadE"/>
    <property type="match status" value="1"/>
</dbReference>
<evidence type="ECO:0000313" key="3">
    <source>
        <dbReference type="EMBL" id="SKB03730.1"/>
    </source>
</evidence>
<proteinExistence type="predicted"/>
<keyword evidence="1" id="KW-1133">Transmembrane helix</keyword>
<name>A0A1T4YPS8_9ACTN</name>
<protein>
    <submittedName>
        <fullName evidence="3">TadE-like protein</fullName>
    </submittedName>
</protein>
<keyword evidence="4" id="KW-1185">Reference proteome</keyword>
<keyword evidence="1" id="KW-0812">Transmembrane</keyword>
<reference evidence="4" key="1">
    <citation type="submission" date="2017-02" db="EMBL/GenBank/DDBJ databases">
        <authorList>
            <person name="Varghese N."/>
            <person name="Submissions S."/>
        </authorList>
    </citation>
    <scope>NUCLEOTIDE SEQUENCE [LARGE SCALE GENOMIC DNA]</scope>
    <source>
        <strain evidence="4">9H-4</strain>
    </source>
</reference>
<evidence type="ECO:0000259" key="2">
    <source>
        <dbReference type="Pfam" id="PF07811"/>
    </source>
</evidence>
<organism evidence="3 4">
    <name type="scientific">Aeromicrobium choanae</name>
    <dbReference type="NCBI Taxonomy" id="1736691"/>
    <lineage>
        <taxon>Bacteria</taxon>
        <taxon>Bacillati</taxon>
        <taxon>Actinomycetota</taxon>
        <taxon>Actinomycetes</taxon>
        <taxon>Propionibacteriales</taxon>
        <taxon>Nocardioidaceae</taxon>
        <taxon>Aeromicrobium</taxon>
    </lineage>
</organism>
<sequence>MRSRARDERGASAIELVLYTPLLMIAMIITIQFALTYLAKQSASASAREASRVARVTGDPAQGRAKGISSAQTLGQGVLRSPQVTVVRDGDFMRATVSGRANQLLPFIGSPRVEEVARGRIEEFEEDAP</sequence>
<evidence type="ECO:0000313" key="4">
    <source>
        <dbReference type="Proteomes" id="UP000191040"/>
    </source>
</evidence>
<evidence type="ECO:0000256" key="1">
    <source>
        <dbReference type="SAM" id="Phobius"/>
    </source>
</evidence>
<dbReference type="EMBL" id="LT796768">
    <property type="protein sequence ID" value="SKB03730.1"/>
    <property type="molecule type" value="Genomic_DNA"/>
</dbReference>
<dbReference type="InterPro" id="IPR012495">
    <property type="entry name" value="TadE-like_dom"/>
</dbReference>
<accession>A0A1T4YPS8</accession>
<dbReference type="RefSeq" id="WP_078698529.1">
    <property type="nucleotide sequence ID" value="NZ_LT796768.1"/>
</dbReference>
<dbReference type="OrthoDB" id="5187619at2"/>